<comment type="caution">
    <text evidence="2">The sequence shown here is derived from an EMBL/GenBank/DDBJ whole genome shotgun (WGS) entry which is preliminary data.</text>
</comment>
<sequence>MDQNTMDIRTAIFLAAVCGQTYTQYDTAEQWFLVPQTYRTVGSFAAMAYDGSEAPFGFVLESDRAAILAFRGTGSAVDWVSDLIAHQTPFKPVRNGGLAHRGFTDIYLSARDRIFSLLDTLPGDKPLFVTGHSLGGALATLAAYDIASNRSHNQLIVYTYASPRVGDPKFVRNYNAIVPIHVRIQNDYDIVPHLPPLVYQSPQTDKTYYYLHVKGDVQRSFRMGSVGGNHVLSSYFADLARDSPTFTATVCNMPPGWCP</sequence>
<dbReference type="EMBL" id="JBHLVF010000033">
    <property type="protein sequence ID" value="MFC0393453.1"/>
    <property type="molecule type" value="Genomic_DNA"/>
</dbReference>
<dbReference type="PANTHER" id="PTHR45856">
    <property type="entry name" value="ALPHA/BETA-HYDROLASES SUPERFAMILY PROTEIN"/>
    <property type="match status" value="1"/>
</dbReference>
<protein>
    <submittedName>
        <fullName evidence="2">Mbeg1-like protein</fullName>
    </submittedName>
</protein>
<dbReference type="Proteomes" id="UP001589818">
    <property type="component" value="Unassembled WGS sequence"/>
</dbReference>
<evidence type="ECO:0000259" key="1">
    <source>
        <dbReference type="Pfam" id="PF01764"/>
    </source>
</evidence>
<dbReference type="InterPro" id="IPR029058">
    <property type="entry name" value="AB_hydrolase_fold"/>
</dbReference>
<gene>
    <name evidence="2" type="ORF">ACFFJ8_19000</name>
</gene>
<dbReference type="Gene3D" id="3.40.50.1820">
    <property type="entry name" value="alpha/beta hydrolase"/>
    <property type="match status" value="1"/>
</dbReference>
<evidence type="ECO:0000313" key="2">
    <source>
        <dbReference type="EMBL" id="MFC0393453.1"/>
    </source>
</evidence>
<reference evidence="2 3" key="1">
    <citation type="submission" date="2024-09" db="EMBL/GenBank/DDBJ databases">
        <authorList>
            <person name="Sun Q."/>
            <person name="Mori K."/>
        </authorList>
    </citation>
    <scope>NUCLEOTIDE SEQUENCE [LARGE SCALE GENOMIC DNA]</scope>
    <source>
        <strain evidence="2 3">CCM 4839</strain>
    </source>
</reference>
<evidence type="ECO:0000313" key="3">
    <source>
        <dbReference type="Proteomes" id="UP001589818"/>
    </source>
</evidence>
<dbReference type="PANTHER" id="PTHR45856:SF24">
    <property type="entry name" value="FUNGAL LIPASE-LIKE DOMAIN-CONTAINING PROTEIN"/>
    <property type="match status" value="1"/>
</dbReference>
<accession>A0ABV6JC11</accession>
<organism evidence="2 3">
    <name type="scientific">Paenibacillus mendelii</name>
    <dbReference type="NCBI Taxonomy" id="206163"/>
    <lineage>
        <taxon>Bacteria</taxon>
        <taxon>Bacillati</taxon>
        <taxon>Bacillota</taxon>
        <taxon>Bacilli</taxon>
        <taxon>Bacillales</taxon>
        <taxon>Paenibacillaceae</taxon>
        <taxon>Paenibacillus</taxon>
    </lineage>
</organism>
<dbReference type="SUPFAM" id="SSF53474">
    <property type="entry name" value="alpha/beta-Hydrolases"/>
    <property type="match status" value="1"/>
</dbReference>
<proteinExistence type="predicted"/>
<dbReference type="Pfam" id="PF01764">
    <property type="entry name" value="Lipase_3"/>
    <property type="match status" value="1"/>
</dbReference>
<dbReference type="RefSeq" id="WP_256555553.1">
    <property type="nucleotide sequence ID" value="NZ_JANHOF010000014.1"/>
</dbReference>
<dbReference type="CDD" id="cd00519">
    <property type="entry name" value="Lipase_3"/>
    <property type="match status" value="1"/>
</dbReference>
<feature type="domain" description="Fungal lipase-type" evidence="1">
    <location>
        <begin position="68"/>
        <end position="197"/>
    </location>
</feature>
<dbReference type="InterPro" id="IPR002921">
    <property type="entry name" value="Fungal_lipase-type"/>
</dbReference>
<dbReference type="InterPro" id="IPR051218">
    <property type="entry name" value="Sec_MonoDiacylglyc_Lipase"/>
</dbReference>
<name>A0ABV6JC11_9BACL</name>
<keyword evidence="3" id="KW-1185">Reference proteome</keyword>